<dbReference type="PANTHER" id="PTHR42996">
    <property type="entry name" value="PHOSPHATE-BINDING PROTEIN PSTS"/>
    <property type="match status" value="1"/>
</dbReference>
<comment type="caution">
    <text evidence="4">The sequence shown here is derived from an EMBL/GenBank/DDBJ whole genome shotgun (WGS) entry which is preliminary data.</text>
</comment>
<evidence type="ECO:0000256" key="2">
    <source>
        <dbReference type="SAM" id="SignalP"/>
    </source>
</evidence>
<dbReference type="Gene3D" id="3.40.190.10">
    <property type="entry name" value="Periplasmic binding protein-like II"/>
    <property type="match status" value="2"/>
</dbReference>
<name>A0A3S0HD17_STEMA</name>
<gene>
    <name evidence="4" type="ORF">EKL94_16175</name>
</gene>
<feature type="chain" id="PRO_5018566415" evidence="2">
    <location>
        <begin position="25"/>
        <end position="401"/>
    </location>
</feature>
<dbReference type="Proteomes" id="UP000271705">
    <property type="component" value="Unassembled WGS sequence"/>
</dbReference>
<dbReference type="RefSeq" id="WP_126929868.1">
    <property type="nucleotide sequence ID" value="NZ_RXLZ01000051.1"/>
</dbReference>
<accession>A0A3S0HD17</accession>
<dbReference type="PANTHER" id="PTHR42996:SF1">
    <property type="entry name" value="PHOSPHATE-BINDING PROTEIN PSTS"/>
    <property type="match status" value="1"/>
</dbReference>
<evidence type="ECO:0000259" key="3">
    <source>
        <dbReference type="Pfam" id="PF12849"/>
    </source>
</evidence>
<protein>
    <submittedName>
        <fullName evidence="4">Alkaline phosphatase</fullName>
    </submittedName>
</protein>
<dbReference type="InterPro" id="IPR024370">
    <property type="entry name" value="PBP_domain"/>
</dbReference>
<reference evidence="4 5" key="1">
    <citation type="submission" date="2018-12" db="EMBL/GenBank/DDBJ databases">
        <authorList>
            <person name="Kartti S."/>
            <person name="Manni A."/>
            <person name="Chemao El Fihri M.W."/>
            <person name="Laamarti M."/>
            <person name="Temsamani L."/>
            <person name="El Jamali J.E."/>
            <person name="Ouadghiri M."/>
            <person name="Ibrahimi A."/>
            <person name="Filati-Maltouf A."/>
        </authorList>
    </citation>
    <scope>NUCLEOTIDE SEQUENCE [LARGE SCALE GENOMIC DNA]</scope>
    <source>
        <strain evidence="4 5">MDMC339</strain>
    </source>
</reference>
<dbReference type="EMBL" id="RXLZ01000051">
    <property type="protein sequence ID" value="RTQ87144.1"/>
    <property type="molecule type" value="Genomic_DNA"/>
</dbReference>
<dbReference type="SUPFAM" id="SSF53850">
    <property type="entry name" value="Periplasmic binding protein-like II"/>
    <property type="match status" value="1"/>
</dbReference>
<evidence type="ECO:0000256" key="1">
    <source>
        <dbReference type="ARBA" id="ARBA00008725"/>
    </source>
</evidence>
<feature type="signal peptide" evidence="2">
    <location>
        <begin position="1"/>
        <end position="24"/>
    </location>
</feature>
<sequence>MNKYKTLAALVATALLATAGAASAQQSLVNGGGASLPSDLYKGSTDSILPSNFSYAVTGSGKGKQAFLENKIAIFIPTGTGNVHFAGSDSVLSQAEIDTYNTTYNSASSTTKFGPLLQLPSVATSVTIPFNKVDPAGSSVDLTVAQACGIFSGKITNWSSIGTGRSGPIKVFYRSESSGTSELLTRFLTSACQPADVSGTTLKLTGGVPAFSVQSTFANLFSTIPSNFEAAPTAPNTNAGTLLFNAVNANDGAIGYVGPDVIPNLKDATKVAKLKGYSPDEVSVAATLNTIAPPSSAADIANPAKWVPVFTNPSAGYPIAGYTNLVFGQCYRTALPRTAVRNFLEAHYNLGATGTNDAAVRAHGFIPLTQVWREAIANNLIAASAPNGLSNANTCTTGVGR</sequence>
<dbReference type="AlphaFoldDB" id="A0A3S0HD17"/>
<comment type="similarity">
    <text evidence="1">Belongs to the PstS family.</text>
</comment>
<evidence type="ECO:0000313" key="5">
    <source>
        <dbReference type="Proteomes" id="UP000271705"/>
    </source>
</evidence>
<feature type="domain" description="PBP" evidence="3">
    <location>
        <begin position="52"/>
        <end position="344"/>
    </location>
</feature>
<evidence type="ECO:0000313" key="4">
    <source>
        <dbReference type="EMBL" id="RTQ87144.1"/>
    </source>
</evidence>
<dbReference type="InterPro" id="IPR050962">
    <property type="entry name" value="Phosphate-bind_PstS"/>
</dbReference>
<keyword evidence="2" id="KW-0732">Signal</keyword>
<organism evidence="4 5">
    <name type="scientific">Stenotrophomonas maltophilia</name>
    <name type="common">Pseudomonas maltophilia</name>
    <name type="synonym">Xanthomonas maltophilia</name>
    <dbReference type="NCBI Taxonomy" id="40324"/>
    <lineage>
        <taxon>Bacteria</taxon>
        <taxon>Pseudomonadati</taxon>
        <taxon>Pseudomonadota</taxon>
        <taxon>Gammaproteobacteria</taxon>
        <taxon>Lysobacterales</taxon>
        <taxon>Lysobacteraceae</taxon>
        <taxon>Stenotrophomonas</taxon>
        <taxon>Stenotrophomonas maltophilia group</taxon>
    </lineage>
</organism>
<dbReference type="Pfam" id="PF12849">
    <property type="entry name" value="PBP_like_2"/>
    <property type="match status" value="1"/>
</dbReference>
<proteinExistence type="inferred from homology"/>